<dbReference type="PANTHER" id="PTHR14187">
    <property type="entry name" value="ALPHA KINASE/ELONGATION FACTOR 2 KINASE"/>
    <property type="match status" value="1"/>
</dbReference>
<proteinExistence type="predicted"/>
<dbReference type="PANTHER" id="PTHR14187:SF5">
    <property type="entry name" value="HEAT SHOCK 70 KDA PROTEIN 12A"/>
    <property type="match status" value="1"/>
</dbReference>
<gene>
    <name evidence="1" type="ORF">RFI_12703</name>
</gene>
<keyword evidence="2" id="KW-1185">Reference proteome</keyword>
<reference evidence="1 2" key="1">
    <citation type="journal article" date="2013" name="Curr. Biol.">
        <title>The Genome of the Foraminiferan Reticulomyxa filosa.</title>
        <authorList>
            <person name="Glockner G."/>
            <person name="Hulsmann N."/>
            <person name="Schleicher M."/>
            <person name="Noegel A.A."/>
            <person name="Eichinger L."/>
            <person name="Gallinger C."/>
            <person name="Pawlowski J."/>
            <person name="Sierra R."/>
            <person name="Euteneuer U."/>
            <person name="Pillet L."/>
            <person name="Moustafa A."/>
            <person name="Platzer M."/>
            <person name="Groth M."/>
            <person name="Szafranski K."/>
            <person name="Schliwa M."/>
        </authorList>
    </citation>
    <scope>NUCLEOTIDE SEQUENCE [LARGE SCALE GENOMIC DNA]</scope>
</reference>
<dbReference type="EMBL" id="ASPP01009214">
    <property type="protein sequence ID" value="ETO24455.1"/>
    <property type="molecule type" value="Genomic_DNA"/>
</dbReference>
<dbReference type="Proteomes" id="UP000023152">
    <property type="component" value="Unassembled WGS sequence"/>
</dbReference>
<evidence type="ECO:0000313" key="1">
    <source>
        <dbReference type="EMBL" id="ETO24455.1"/>
    </source>
</evidence>
<organism evidence="1 2">
    <name type="scientific">Reticulomyxa filosa</name>
    <dbReference type="NCBI Taxonomy" id="46433"/>
    <lineage>
        <taxon>Eukaryota</taxon>
        <taxon>Sar</taxon>
        <taxon>Rhizaria</taxon>
        <taxon>Retaria</taxon>
        <taxon>Foraminifera</taxon>
        <taxon>Monothalamids</taxon>
        <taxon>Reticulomyxidae</taxon>
        <taxon>Reticulomyxa</taxon>
    </lineage>
</organism>
<comment type="caution">
    <text evidence="1">The sequence shown here is derived from an EMBL/GenBank/DDBJ whole genome shotgun (WGS) entry which is preliminary data.</text>
</comment>
<evidence type="ECO:0000313" key="2">
    <source>
        <dbReference type="Proteomes" id="UP000023152"/>
    </source>
</evidence>
<sequence>MGGGTIDAACLTILGNGTMAETHHRETLCIGGMVVDQEFENLLSRIFEGNVIREFKEKFKNQTLLRFALEKQNKTKQNKKRNPRVWLLQQNEFWRAKHSLPEEGSWPKDKHWNMKLTMAFKNYLKKTLGSLAAVKKKFQTFSEINNKSKLEKNKTTKKKKKYIGTHTHSNFLLMDEDLLELSYETWLFLHKKLLAAVQDFVSKLLEFERVKPKVLVLTGGFSNCPFIVPMLQELLRKREKCPKIYQTHNPHEAVVRGSVLWATNKDDLPSTRIPSTLGLSVDKIWYPGDPNDDHKVSSFESFTGYIRKKCFKPIILLDEEFKDEFELYKSKDKDEIQYCNDKRCKLLKKFILRFENPFEKQTNLDIIFILKRDQVELLYENPDMVSQSVYVKFEGEDVNDVIKLDVETKQDV</sequence>
<dbReference type="AlphaFoldDB" id="X6NDR3"/>
<accession>X6NDR3</accession>
<name>X6NDR3_RETFI</name>
<dbReference type="InterPro" id="IPR043129">
    <property type="entry name" value="ATPase_NBD"/>
</dbReference>
<protein>
    <submittedName>
        <fullName evidence="1">Uncharacterized protein</fullName>
    </submittedName>
</protein>
<dbReference type="SUPFAM" id="SSF53067">
    <property type="entry name" value="Actin-like ATPase domain"/>
    <property type="match status" value="1"/>
</dbReference>
<dbReference type="OrthoDB" id="2963168at2759"/>